<sequence>MSSKSKRGPLGRLFKPKKKVPLSSQVTSYGVDDSHSSNSDLIKRAPSTKQMKETKKKSNSRFGRKKNSKYASSSNKENRLNEVDVAEHDLPVSQSDLQAWKSGSVEAMPSPDTTAEYEPYFDFYGVTSHDVVQAKGDGSIQERINAVTTGGSEESTQTSSNNEESVKSSVADELQTRITTEAETAPEYNCTALRNVFSNFCTGEVQKSSMADDMGNTNIAKQFSVRVDVMENYDSQHDCSNDYKYAGGDHDVKRKDLMVTTRAALSRPFGRTSLPSDLAKKWVVQVSTNGYDQDKKMCSYNIMVHKEDVDSSFVTANIDRTLEDFVWLEEALQEEYHGSLILPLLSLTLTNGATWIDHTSSEEEFSLSEWDPVKISSDLVRDAIQSEDPIDAKLLENWLSDVLNSVRGKGEFILENKYENIINSESMESFLYMNSDPLPSPTLKLLKKSEFQNSKWSLDELKKALNFDDVGEDDLQSKLANLVKANLQCLGIVEDEEKISSGNLSSDDMNKSRQAKIQHEREQAEIWRSKIQSEEMRAQRFYINAQRENTLRAMYDLRTLLDREVLLSAAWKRLAISLSMIYASERDIEMTPIGEVSKTGKIGRTKVDDSLRILARQKVDRSVPSLKVLSGMLDAYYTDFCSVDPSLIQYAESSQRVLEMKSESTWKSQLKSFSPMNFINGNDNEMFLDHQRAEDHHFIMEKRLQMNEKNLSAALMQLCKVMKIRVSRMSWKYFKMESGQISLLLDSTSQLRSKLENNVSNKKARIEEIKADNEKEMQLVKLIMELGLKKKFVYKRYAQSLGSETSTLSEEDSETLTTDDGGLSHSPIMESLMNTLKQRTGRWNSEFSDLLVEASGMRNFEFDDKGLSKNVRMVSKVTTALRESVMRCLEALEMIDQVLKKSPKNDITMEDMRGNFLSRLATVFSCTCEQGQLDPEYEYIIARMRIDVNDSAGWLKKRSEHGESNCGVSAFRYHNLRHNECQDFIDRLKSRVNSYEILIEELESYVWMHRVADFVEKYYSNQRAIAVADWEKKTDITTAINIATKKRLTLLVVELKEKLELIGDSVSHTLVKQAKERHLGSKTLKVELEQLATRRFQRLKEFLSNNSLSIINEWVLQEERHANDELKCLQVVIEDIEQNIRRDENAIESDGGAHLFASKVTTSSRRSSQSSFLSKTSR</sequence>
<accession>A0AAD3CYT6</accession>
<dbReference type="AlphaFoldDB" id="A0AAD3CYT6"/>
<name>A0AAD3CYT6_9STRA</name>
<feature type="region of interest" description="Disordered" evidence="2">
    <location>
        <begin position="1158"/>
        <end position="1178"/>
    </location>
</feature>
<feature type="coiled-coil region" evidence="1">
    <location>
        <begin position="1119"/>
        <end position="1146"/>
    </location>
</feature>
<dbReference type="Proteomes" id="UP001054902">
    <property type="component" value="Unassembled WGS sequence"/>
</dbReference>
<feature type="compositionally biased region" description="Low complexity" evidence="2">
    <location>
        <begin position="148"/>
        <end position="169"/>
    </location>
</feature>
<gene>
    <name evidence="3" type="ORF">CTEN210_11174</name>
</gene>
<keyword evidence="1" id="KW-0175">Coiled coil</keyword>
<protein>
    <recommendedName>
        <fullName evidence="5">PX domain-containing protein</fullName>
    </recommendedName>
</protein>
<evidence type="ECO:0000313" key="4">
    <source>
        <dbReference type="Proteomes" id="UP001054902"/>
    </source>
</evidence>
<evidence type="ECO:0000256" key="2">
    <source>
        <dbReference type="SAM" id="MobiDB-lite"/>
    </source>
</evidence>
<evidence type="ECO:0008006" key="5">
    <source>
        <dbReference type="Google" id="ProtNLM"/>
    </source>
</evidence>
<feature type="region of interest" description="Disordered" evidence="2">
    <location>
        <begin position="148"/>
        <end position="172"/>
    </location>
</feature>
<feature type="region of interest" description="Disordered" evidence="2">
    <location>
        <begin position="1"/>
        <end position="81"/>
    </location>
</feature>
<proteinExistence type="predicted"/>
<comment type="caution">
    <text evidence="3">The sequence shown here is derived from an EMBL/GenBank/DDBJ whole genome shotgun (WGS) entry which is preliminary data.</text>
</comment>
<feature type="region of interest" description="Disordered" evidence="2">
    <location>
        <begin position="805"/>
        <end position="824"/>
    </location>
</feature>
<evidence type="ECO:0000313" key="3">
    <source>
        <dbReference type="EMBL" id="GFH54698.1"/>
    </source>
</evidence>
<feature type="compositionally biased region" description="Basic residues" evidence="2">
    <location>
        <begin position="54"/>
        <end position="68"/>
    </location>
</feature>
<organism evidence="3 4">
    <name type="scientific">Chaetoceros tenuissimus</name>
    <dbReference type="NCBI Taxonomy" id="426638"/>
    <lineage>
        <taxon>Eukaryota</taxon>
        <taxon>Sar</taxon>
        <taxon>Stramenopiles</taxon>
        <taxon>Ochrophyta</taxon>
        <taxon>Bacillariophyta</taxon>
        <taxon>Coscinodiscophyceae</taxon>
        <taxon>Chaetocerotophycidae</taxon>
        <taxon>Chaetocerotales</taxon>
        <taxon>Chaetocerotaceae</taxon>
        <taxon>Chaetoceros</taxon>
    </lineage>
</organism>
<feature type="coiled-coil region" evidence="1">
    <location>
        <begin position="745"/>
        <end position="772"/>
    </location>
</feature>
<keyword evidence="4" id="KW-1185">Reference proteome</keyword>
<reference evidence="3 4" key="1">
    <citation type="journal article" date="2021" name="Sci. Rep.">
        <title>The genome of the diatom Chaetoceros tenuissimus carries an ancient integrated fragment of an extant virus.</title>
        <authorList>
            <person name="Hongo Y."/>
            <person name="Kimura K."/>
            <person name="Takaki Y."/>
            <person name="Yoshida Y."/>
            <person name="Baba S."/>
            <person name="Kobayashi G."/>
            <person name="Nagasaki K."/>
            <person name="Hano T."/>
            <person name="Tomaru Y."/>
        </authorList>
    </citation>
    <scope>NUCLEOTIDE SEQUENCE [LARGE SCALE GENOMIC DNA]</scope>
    <source>
        <strain evidence="3 4">NIES-3715</strain>
    </source>
</reference>
<dbReference type="EMBL" id="BLLK01000047">
    <property type="protein sequence ID" value="GFH54698.1"/>
    <property type="molecule type" value="Genomic_DNA"/>
</dbReference>
<feature type="compositionally biased region" description="Basic residues" evidence="2">
    <location>
        <begin position="1"/>
        <end position="20"/>
    </location>
</feature>
<evidence type="ECO:0000256" key="1">
    <source>
        <dbReference type="SAM" id="Coils"/>
    </source>
</evidence>